<evidence type="ECO:0000256" key="3">
    <source>
        <dbReference type="ARBA" id="ARBA00039307"/>
    </source>
</evidence>
<dbReference type="SUPFAM" id="SSF48452">
    <property type="entry name" value="TPR-like"/>
    <property type="match status" value="4"/>
</dbReference>
<dbReference type="PROSITE" id="PS50005">
    <property type="entry name" value="TPR"/>
    <property type="match status" value="5"/>
</dbReference>
<feature type="repeat" description="TPR" evidence="4">
    <location>
        <begin position="609"/>
        <end position="642"/>
    </location>
</feature>
<evidence type="ECO:0000313" key="5">
    <source>
        <dbReference type="Proteomes" id="UP000887540"/>
    </source>
</evidence>
<organism evidence="5 6">
    <name type="scientific">Acrobeloides nanus</name>
    <dbReference type="NCBI Taxonomy" id="290746"/>
    <lineage>
        <taxon>Eukaryota</taxon>
        <taxon>Metazoa</taxon>
        <taxon>Ecdysozoa</taxon>
        <taxon>Nematoda</taxon>
        <taxon>Chromadorea</taxon>
        <taxon>Rhabditida</taxon>
        <taxon>Tylenchina</taxon>
        <taxon>Cephalobomorpha</taxon>
        <taxon>Cephaloboidea</taxon>
        <taxon>Cephalobidae</taxon>
        <taxon>Acrobeloides</taxon>
    </lineage>
</organism>
<protein>
    <recommendedName>
        <fullName evidence="3">Cell division cycle protein 27 homolog</fullName>
    </recommendedName>
</protein>
<sequence>MITPQDSPEGILRINRESPQIRFLSSLIEQASQEYAKGELAKSLDLYDQAVLIDPNNNVLYANRSAILLKLGHIGEALKEATHAIQLDPTWAKAYYRKGEALKESGAYNDAILAYCQAIQANPNNNTFISALGSCVLMSSIKDGFRKTLKQMTELGLDKNPFVIISVVGQEFLAKQQYETTISILGIAISIDSPSLKLKQSTLGALAHAFYMKKIFSKAMDYMELQLELAIQLNDIKSQTIIYENISQLAVLQNNLDMAVVHKRNRIKQLALLNEPVDTDLCEMAELYLLKADLANAVKCFQEALSINPISTRAHLGMGKIFTDQENATLALESFNKAEKFEPNIHEKVNVLLCRCKCLLSLKQPNQALATIKNLTCSFPDLLNDSKTVGMIVGMISECYQSNGDWLQARQYARKQLKIGLEQKDNGLVLNAFKTLANIYEQNGQFGNAVRKCGSLQAQLGNWETAIGVFEERLKLIRNSNLKTLELEADSDLVKVYKKMKDNNQRMAYIESMSKLLEENPQLLTKQEWIYQEDLGEYYMDTEKLEDAREAFERALMLVQEIDHQIKEAELCAALGQVHLRLGEDDEALVYFQQCLTLSQQTRNLPKMSHAYAALGKIHLKLENWDEALECYKYQLTLAKIQNNRQEKLSSLLSMGRVFNKKSEHGTAIKVLVKAKLLGEALNAKQELALCYGYLGECHLAMNNRTKALSNFCKQLSLFSYINDVEGKCETIKHLIEEKKQLGDMEWCKKLCQMRQDVSMDGPLYLRISVLRDSAKSLDELNCIEESIECLETALSLALHNDHNETVTILLDLCACYEQNRRSHKAIQTLKGFSSSQDDLCSPDVYLRLASLLLKTGQVEEARRTVERCSKFHMIDKRFDYALACINFRLGYYNEAMQFVNKFLGENEANPNVMLKKCLVQWYAGETILAIAQTKAIIRQYGNVTQTHQILDDLNIYLQIDKATISSLDHLAKTHWEMSRGNWYEAKRHLISMPESNTTLLDSYIIKFFLEEAIEPQLIDSTSFDSNINEHESSFGFLNYEKAYIETLITMLLVIHTSNYTVEALRQVEQLKWNRARHKFQQANREFHVPKPTLDTIEHAIVKRSNFLYCLSIDRFTLCWIKRTKTDHLRICYTIQKEKRATMPQFYVELMGKILTLSCIESISQESFEYMVSQMETLIGIHRSDPHFEHLHMLMEKSPRRDSLLCETAVLVINEQPDLPSGFSDNNNDILKVSTNGLDMPTLNMIARSRVVFLDGYNMEDEMIDPFALLQHEIKTDLCVLINCDSEELIENLLLSGIKWVIVVERGETLDSKLASLLQSRLGRPSWPLDEIRRLFTRRRIRIYGGKDEIISVDSISLMLRKIITSYDGTTFLKLVNRDTYERDSKNHKNPLFLGGHPVNFVFCC</sequence>
<name>A0A914CQ51_9BILA</name>
<dbReference type="Pfam" id="PF13424">
    <property type="entry name" value="TPR_12"/>
    <property type="match status" value="1"/>
</dbReference>
<evidence type="ECO:0000313" key="6">
    <source>
        <dbReference type="WBParaSite" id="ACRNAN_scaffold1322.g8330.t1"/>
    </source>
</evidence>
<dbReference type="InterPro" id="IPR011990">
    <property type="entry name" value="TPR-like_helical_dom_sf"/>
</dbReference>
<dbReference type="InterPro" id="IPR019734">
    <property type="entry name" value="TPR_rpt"/>
</dbReference>
<evidence type="ECO:0000256" key="4">
    <source>
        <dbReference type="PROSITE-ProRule" id="PRU00339"/>
    </source>
</evidence>
<dbReference type="Pfam" id="PF13176">
    <property type="entry name" value="TPR_7"/>
    <property type="match status" value="1"/>
</dbReference>
<feature type="repeat" description="TPR" evidence="4">
    <location>
        <begin position="278"/>
        <end position="311"/>
    </location>
</feature>
<dbReference type="Proteomes" id="UP000887540">
    <property type="component" value="Unplaced"/>
</dbReference>
<keyword evidence="1 4" id="KW-0802">TPR repeat</keyword>
<feature type="repeat" description="TPR" evidence="4">
    <location>
        <begin position="92"/>
        <end position="125"/>
    </location>
</feature>
<evidence type="ECO:0000256" key="1">
    <source>
        <dbReference type="ARBA" id="ARBA00022803"/>
    </source>
</evidence>
<dbReference type="PANTHER" id="PTHR12558">
    <property type="entry name" value="CELL DIVISION CYCLE 16,23,27"/>
    <property type="match status" value="1"/>
</dbReference>
<dbReference type="PROSITE" id="PS50293">
    <property type="entry name" value="TPR_REGION"/>
    <property type="match status" value="1"/>
</dbReference>
<dbReference type="Pfam" id="PF13181">
    <property type="entry name" value="TPR_8"/>
    <property type="match status" value="2"/>
</dbReference>
<evidence type="ECO:0000256" key="2">
    <source>
        <dbReference type="ARBA" id="ARBA00038210"/>
    </source>
</evidence>
<dbReference type="Gene3D" id="1.25.40.10">
    <property type="entry name" value="Tetratricopeptide repeat domain"/>
    <property type="match status" value="6"/>
</dbReference>
<feature type="repeat" description="TPR" evidence="4">
    <location>
        <begin position="569"/>
        <end position="602"/>
    </location>
</feature>
<accession>A0A914CQ51</accession>
<dbReference type="WBParaSite" id="ACRNAN_scaffold1322.g8330.t1">
    <property type="protein sequence ID" value="ACRNAN_scaffold1322.g8330.t1"/>
    <property type="gene ID" value="ACRNAN_scaffold1322.g8330"/>
</dbReference>
<proteinExistence type="inferred from homology"/>
<keyword evidence="5" id="KW-1185">Reference proteome</keyword>
<comment type="similarity">
    <text evidence="2">Belongs to the APC3/CDC27 family.</text>
</comment>
<reference evidence="6" key="1">
    <citation type="submission" date="2022-11" db="UniProtKB">
        <authorList>
            <consortium name="WormBaseParasite"/>
        </authorList>
    </citation>
    <scope>IDENTIFICATION</scope>
</reference>
<dbReference type="PANTHER" id="PTHR12558:SF13">
    <property type="entry name" value="CELL DIVISION CYCLE PROTEIN 27 HOMOLOG"/>
    <property type="match status" value="1"/>
</dbReference>
<feature type="repeat" description="TPR" evidence="4">
    <location>
        <begin position="312"/>
        <end position="345"/>
    </location>
</feature>
<dbReference type="SMART" id="SM00028">
    <property type="entry name" value="TPR"/>
    <property type="match status" value="12"/>
</dbReference>